<protein>
    <submittedName>
        <fullName evidence="3">UBX domain-containing protein 6</fullName>
    </submittedName>
</protein>
<dbReference type="AlphaFoldDB" id="A0A0C2IQT4"/>
<proteinExistence type="predicted"/>
<keyword evidence="4" id="KW-1185">Reference proteome</keyword>
<dbReference type="InterPro" id="IPR036339">
    <property type="entry name" value="PUB-like_dom_sf"/>
</dbReference>
<gene>
    <name evidence="3" type="ORF">RF11_07301</name>
</gene>
<evidence type="ECO:0000313" key="3">
    <source>
        <dbReference type="EMBL" id="KII67814.1"/>
    </source>
</evidence>
<dbReference type="PANTHER" id="PTHR23153:SF38">
    <property type="entry name" value="UBX DOMAIN-CONTAINING PROTEIN 6"/>
    <property type="match status" value="1"/>
</dbReference>
<dbReference type="InterPro" id="IPR018997">
    <property type="entry name" value="PUB_domain"/>
</dbReference>
<feature type="region of interest" description="Disordered" evidence="1">
    <location>
        <begin position="1"/>
        <end position="46"/>
    </location>
</feature>
<organism evidence="3 4">
    <name type="scientific">Thelohanellus kitauei</name>
    <name type="common">Myxosporean</name>
    <dbReference type="NCBI Taxonomy" id="669202"/>
    <lineage>
        <taxon>Eukaryota</taxon>
        <taxon>Metazoa</taxon>
        <taxon>Cnidaria</taxon>
        <taxon>Myxozoa</taxon>
        <taxon>Myxosporea</taxon>
        <taxon>Bivalvulida</taxon>
        <taxon>Platysporina</taxon>
        <taxon>Myxobolidae</taxon>
        <taxon>Thelohanellus</taxon>
    </lineage>
</organism>
<evidence type="ECO:0000313" key="4">
    <source>
        <dbReference type="Proteomes" id="UP000031668"/>
    </source>
</evidence>
<dbReference type="EMBL" id="JWZT01003072">
    <property type="protein sequence ID" value="KII67814.1"/>
    <property type="molecule type" value="Genomic_DNA"/>
</dbReference>
<dbReference type="PANTHER" id="PTHR23153">
    <property type="entry name" value="UBX-RELATED"/>
    <property type="match status" value="1"/>
</dbReference>
<feature type="domain" description="PUB" evidence="2">
    <location>
        <begin position="161"/>
        <end position="220"/>
    </location>
</feature>
<dbReference type="Pfam" id="PF09409">
    <property type="entry name" value="PUB"/>
    <property type="match status" value="1"/>
</dbReference>
<dbReference type="GO" id="GO:0005737">
    <property type="term" value="C:cytoplasm"/>
    <property type="evidence" value="ECO:0007669"/>
    <property type="project" value="TreeGrafter"/>
</dbReference>
<dbReference type="CDD" id="cd09212">
    <property type="entry name" value="PUB"/>
    <property type="match status" value="1"/>
</dbReference>
<dbReference type="SUPFAM" id="SSF143503">
    <property type="entry name" value="PUG domain-like"/>
    <property type="match status" value="1"/>
</dbReference>
<accession>A0A0C2IQT4</accession>
<evidence type="ECO:0000259" key="2">
    <source>
        <dbReference type="Pfam" id="PF09409"/>
    </source>
</evidence>
<dbReference type="Gene3D" id="1.20.58.2190">
    <property type="match status" value="1"/>
</dbReference>
<name>A0A0C2IQT4_THEKT</name>
<dbReference type="OrthoDB" id="49605at2759"/>
<sequence length="409" mass="46770">MEPEDKNKPQSDPANDEPTAADDAAVEQSTTDVKAPQSGKLDAKPTVQPFESNLTTTSVKIQYDSDMLVQFISDRLWSLKKSRENIFERFSNNIKVLFSKKFQEPPQTLSTAFMSYSCPICNYEASGVKSWKHFEKCMLDRLKTDPIDYAVPCLVSLNPPEQTELCKTILIKYLKNLTSYPLETTFRNLRVKSELFYECVFPIIGGLSIFEVSGFKSVVHVVDNLPEMYLELPLNIDAQPAKLVLHWLEIAKPLRPMIKRNTKIVTLSDDEKLKYFEPSQNEEVQEGTGSTTSATGWIDFSQMDHRMTRIYFDIAPNKGVEASFIVTETSNDLYSFIEPIFHFGKRELVLLKIGKHFVEHLDNTKLNKDSQTLLDLNLFPKTILYVKWNTTDAVDDDKIGIKCLLYNDI</sequence>
<comment type="caution">
    <text evidence="3">The sequence shown here is derived from an EMBL/GenBank/DDBJ whole genome shotgun (WGS) entry which is preliminary data.</text>
</comment>
<reference evidence="3 4" key="1">
    <citation type="journal article" date="2014" name="Genome Biol. Evol.">
        <title>The genome of the myxosporean Thelohanellus kitauei shows adaptations to nutrient acquisition within its fish host.</title>
        <authorList>
            <person name="Yang Y."/>
            <person name="Xiong J."/>
            <person name="Zhou Z."/>
            <person name="Huo F."/>
            <person name="Miao W."/>
            <person name="Ran C."/>
            <person name="Liu Y."/>
            <person name="Zhang J."/>
            <person name="Feng J."/>
            <person name="Wang M."/>
            <person name="Wang M."/>
            <person name="Wang L."/>
            <person name="Yao B."/>
        </authorList>
    </citation>
    <scope>NUCLEOTIDE SEQUENCE [LARGE SCALE GENOMIC DNA]</scope>
    <source>
        <strain evidence="3">Wuqing</strain>
    </source>
</reference>
<evidence type="ECO:0000256" key="1">
    <source>
        <dbReference type="SAM" id="MobiDB-lite"/>
    </source>
</evidence>
<dbReference type="Proteomes" id="UP000031668">
    <property type="component" value="Unassembled WGS sequence"/>
</dbReference>